<keyword evidence="2" id="KW-1185">Reference proteome</keyword>
<name>A0A4Q2MFA4_9MICO</name>
<dbReference type="EMBL" id="SDPM01000001">
    <property type="protein sequence ID" value="RXZ87830.1"/>
    <property type="molecule type" value="Genomic_DNA"/>
</dbReference>
<dbReference type="OrthoDB" id="5143602at2"/>
<dbReference type="InterPro" id="IPR051922">
    <property type="entry name" value="Bact_Sporulation_Assoc"/>
</dbReference>
<evidence type="ECO:0008006" key="3">
    <source>
        <dbReference type="Google" id="ProtNLM"/>
    </source>
</evidence>
<proteinExistence type="predicted"/>
<dbReference type="Proteomes" id="UP000292686">
    <property type="component" value="Unassembled WGS sequence"/>
</dbReference>
<gene>
    <name evidence="1" type="ORF">ESP50_01090</name>
</gene>
<dbReference type="PANTHER" id="PTHR30032">
    <property type="entry name" value="N-ACETYLMURAMOYL-L-ALANINE AMIDASE-RELATED"/>
    <property type="match status" value="1"/>
</dbReference>
<dbReference type="Gene3D" id="3.40.50.12090">
    <property type="match status" value="1"/>
</dbReference>
<reference evidence="1 2" key="1">
    <citation type="submission" date="2019-01" db="EMBL/GenBank/DDBJ databases">
        <title>Agromyces.</title>
        <authorList>
            <person name="Li J."/>
        </authorList>
    </citation>
    <scope>NUCLEOTIDE SEQUENCE [LARGE SCALE GENOMIC DNA]</scope>
    <source>
        <strain evidence="1 2">DSM 23870</strain>
    </source>
</reference>
<dbReference type="PANTHER" id="PTHR30032:SF8">
    <property type="entry name" value="GERMINATION-SPECIFIC N-ACETYLMURAMOYL-L-ALANINE AMIDASE"/>
    <property type="match status" value="1"/>
</dbReference>
<comment type="caution">
    <text evidence="1">The sequence shown here is derived from an EMBL/GenBank/DDBJ whole genome shotgun (WGS) entry which is preliminary data.</text>
</comment>
<protein>
    <recommendedName>
        <fullName evidence="3">Cell wall-binding repeat-containing protein</fullName>
    </recommendedName>
</protein>
<evidence type="ECO:0000313" key="2">
    <source>
        <dbReference type="Proteomes" id="UP000292686"/>
    </source>
</evidence>
<organism evidence="1 2">
    <name type="scientific">Agromyces atrinae</name>
    <dbReference type="NCBI Taxonomy" id="592376"/>
    <lineage>
        <taxon>Bacteria</taxon>
        <taxon>Bacillati</taxon>
        <taxon>Actinomycetota</taxon>
        <taxon>Actinomycetes</taxon>
        <taxon>Micrococcales</taxon>
        <taxon>Microbacteriaceae</taxon>
        <taxon>Agromyces</taxon>
    </lineage>
</organism>
<accession>A0A4Q2MFA4</accession>
<dbReference type="InterPro" id="IPR007253">
    <property type="entry name" value="Cell_wall-bd_2"/>
</dbReference>
<evidence type="ECO:0000313" key="1">
    <source>
        <dbReference type="EMBL" id="RXZ87830.1"/>
    </source>
</evidence>
<sequence length="587" mass="60827">MAMLWRISYSAAGMFVRPSPERSRRMPRSRALRVTLLTGTLAALLVATGLMPIAPSPAEASTGGLTISGRIVAAPSSTQAVEHYDFSVSLRGGGTDEYVAYEQFRGADFSINAPRAGTYTLRIGSVSTDEPSPWVGAWFGDTPFSWHATAITVDGTTPVTGLVVTVAQASSVSGEITAPPAGLNYGLTASAYLHDPVTGGYEFVTMAQRDFNGPYTIHGLPRGKYLIHFSHSGEGGASGQRTAYPSEFYPGSRYLDKARLVDVGAASDVTGIDGALDYWSFDVGRTAGATRYETAVRLSAAEFTPGVAAVYLASGTAWADALSAAPAAAHRDSPLLLTAPNGVPTVVLSELARLRPAEVVVAGGPGAVSNSVVTSLRAEGFAVRRVAGADRYETSRRLAADAFANAPKGRQVWLATGRGFADALSAAADAGRRGGPLVLVDGESRAIDAATLSTLTDLRVAELSIAGGPAAISERYAASLPPAFRGVSVHRYGGSDRYETSRLIADQSFSSTFSSPGRAFLAMGTDFADALAAAPIAGSSGSRLVLVPGSCIPAATRTTLIERGSYNIRLVGGPGVLGEGVQNMSTC</sequence>
<dbReference type="AlphaFoldDB" id="A0A4Q2MFA4"/>
<dbReference type="Pfam" id="PF04122">
    <property type="entry name" value="CW_binding_2"/>
    <property type="match status" value="3"/>
</dbReference>